<evidence type="ECO:0000313" key="1">
    <source>
        <dbReference type="EMBL" id="GGK78393.1"/>
    </source>
</evidence>
<name>A0A830EV06_9EURY</name>
<protein>
    <submittedName>
        <fullName evidence="1">Uncharacterized protein</fullName>
    </submittedName>
</protein>
<accession>A0A830EV06</accession>
<reference evidence="1" key="1">
    <citation type="journal article" date="2014" name="Int. J. Syst. Evol. Microbiol.">
        <title>Complete genome sequence of Corynebacterium casei LMG S-19264T (=DSM 44701T), isolated from a smear-ripened cheese.</title>
        <authorList>
            <consortium name="US DOE Joint Genome Institute (JGI-PGF)"/>
            <person name="Walter F."/>
            <person name="Albersmeier A."/>
            <person name="Kalinowski J."/>
            <person name="Ruckert C."/>
        </authorList>
    </citation>
    <scope>NUCLEOTIDE SEQUENCE</scope>
    <source>
        <strain evidence="1">JCM 19018</strain>
    </source>
</reference>
<dbReference type="AlphaFoldDB" id="A0A830EV06"/>
<dbReference type="OrthoDB" id="237450at2157"/>
<evidence type="ECO:0000313" key="2">
    <source>
        <dbReference type="Proteomes" id="UP000614221"/>
    </source>
</evidence>
<reference evidence="1" key="2">
    <citation type="submission" date="2020-09" db="EMBL/GenBank/DDBJ databases">
        <authorList>
            <person name="Sun Q."/>
            <person name="Ohkuma M."/>
        </authorList>
    </citation>
    <scope>NUCLEOTIDE SEQUENCE</scope>
    <source>
        <strain evidence="1">JCM 19018</strain>
    </source>
</reference>
<dbReference type="RefSeq" id="WP_188979756.1">
    <property type="nucleotide sequence ID" value="NZ_BMPD01000006.1"/>
</dbReference>
<dbReference type="EMBL" id="BMPD01000006">
    <property type="protein sequence ID" value="GGK78393.1"/>
    <property type="molecule type" value="Genomic_DNA"/>
</dbReference>
<sequence>MEEENTHPKPPVDLSDNIVSVLQDASVHDLRESVIYAQELLQHNHEPTEQIEPLPGEEIVEIKGEGKRFTVLKRQQCADNCPDCPHGPYVYEVTQEKQLNGETHFHWAFIGPYIANE</sequence>
<comment type="caution">
    <text evidence="1">The sequence shown here is derived from an EMBL/GenBank/DDBJ whole genome shotgun (WGS) entry which is preliminary data.</text>
</comment>
<proteinExistence type="predicted"/>
<dbReference type="Proteomes" id="UP000614221">
    <property type="component" value="Unassembled WGS sequence"/>
</dbReference>
<organism evidence="1 2">
    <name type="scientific">Haloarcula sebkhae</name>
    <dbReference type="NCBI Taxonomy" id="932660"/>
    <lineage>
        <taxon>Archaea</taxon>
        <taxon>Methanobacteriati</taxon>
        <taxon>Methanobacteriota</taxon>
        <taxon>Stenosarchaea group</taxon>
        <taxon>Halobacteria</taxon>
        <taxon>Halobacteriales</taxon>
        <taxon>Haloarculaceae</taxon>
        <taxon>Haloarcula</taxon>
    </lineage>
</organism>
<gene>
    <name evidence="1" type="ORF">GCM10009067_33530</name>
</gene>